<dbReference type="InterPro" id="IPR013083">
    <property type="entry name" value="Znf_RING/FYVE/PHD"/>
</dbReference>
<organism evidence="5 6">
    <name type="scientific">Lophiostoma macrostomum CBS 122681</name>
    <dbReference type="NCBI Taxonomy" id="1314788"/>
    <lineage>
        <taxon>Eukaryota</taxon>
        <taxon>Fungi</taxon>
        <taxon>Dikarya</taxon>
        <taxon>Ascomycota</taxon>
        <taxon>Pezizomycotina</taxon>
        <taxon>Dothideomycetes</taxon>
        <taxon>Pleosporomycetidae</taxon>
        <taxon>Pleosporales</taxon>
        <taxon>Lophiostomataceae</taxon>
        <taxon>Lophiostoma</taxon>
    </lineage>
</organism>
<feature type="region of interest" description="Disordered" evidence="4">
    <location>
        <begin position="293"/>
        <end position="312"/>
    </location>
</feature>
<reference evidence="5" key="1">
    <citation type="journal article" date="2020" name="Stud. Mycol.">
        <title>101 Dothideomycetes genomes: a test case for predicting lifestyles and emergence of pathogens.</title>
        <authorList>
            <person name="Haridas S."/>
            <person name="Albert R."/>
            <person name="Binder M."/>
            <person name="Bloem J."/>
            <person name="Labutti K."/>
            <person name="Salamov A."/>
            <person name="Andreopoulos B."/>
            <person name="Baker S."/>
            <person name="Barry K."/>
            <person name="Bills G."/>
            <person name="Bluhm B."/>
            <person name="Cannon C."/>
            <person name="Castanera R."/>
            <person name="Culley D."/>
            <person name="Daum C."/>
            <person name="Ezra D."/>
            <person name="Gonzalez J."/>
            <person name="Henrissat B."/>
            <person name="Kuo A."/>
            <person name="Liang C."/>
            <person name="Lipzen A."/>
            <person name="Lutzoni F."/>
            <person name="Magnuson J."/>
            <person name="Mondo S."/>
            <person name="Nolan M."/>
            <person name="Ohm R."/>
            <person name="Pangilinan J."/>
            <person name="Park H.-J."/>
            <person name="Ramirez L."/>
            <person name="Alfaro M."/>
            <person name="Sun H."/>
            <person name="Tritt A."/>
            <person name="Yoshinaga Y."/>
            <person name="Zwiers L.-H."/>
            <person name="Turgeon B."/>
            <person name="Goodwin S."/>
            <person name="Spatafora J."/>
            <person name="Crous P."/>
            <person name="Grigoriev I."/>
        </authorList>
    </citation>
    <scope>NUCLEOTIDE SEQUENCE</scope>
    <source>
        <strain evidence="5">CBS 122681</strain>
    </source>
</reference>
<evidence type="ECO:0000256" key="2">
    <source>
        <dbReference type="ARBA" id="ARBA00022771"/>
    </source>
</evidence>
<dbReference type="GO" id="GO:0008270">
    <property type="term" value="F:zinc ion binding"/>
    <property type="evidence" value="ECO:0007669"/>
    <property type="project" value="UniProtKB-KW"/>
</dbReference>
<dbReference type="Gene3D" id="3.30.40.10">
    <property type="entry name" value="Zinc/RING finger domain, C3HC4 (zinc finger)"/>
    <property type="match status" value="1"/>
</dbReference>
<dbReference type="SUPFAM" id="SSF57850">
    <property type="entry name" value="RING/U-box"/>
    <property type="match status" value="1"/>
</dbReference>
<evidence type="ECO:0008006" key="7">
    <source>
        <dbReference type="Google" id="ProtNLM"/>
    </source>
</evidence>
<keyword evidence="3" id="KW-0862">Zinc</keyword>
<name>A0A6A6T6N6_9PLEO</name>
<dbReference type="PROSITE" id="PS00518">
    <property type="entry name" value="ZF_RING_1"/>
    <property type="match status" value="1"/>
</dbReference>
<feature type="region of interest" description="Disordered" evidence="4">
    <location>
        <begin position="108"/>
        <end position="141"/>
    </location>
</feature>
<keyword evidence="1" id="KW-0479">Metal-binding</keyword>
<keyword evidence="6" id="KW-1185">Reference proteome</keyword>
<dbReference type="InterPro" id="IPR017907">
    <property type="entry name" value="Znf_RING_CS"/>
</dbReference>
<dbReference type="EMBL" id="MU004368">
    <property type="protein sequence ID" value="KAF2654214.1"/>
    <property type="molecule type" value="Genomic_DNA"/>
</dbReference>
<evidence type="ECO:0000313" key="5">
    <source>
        <dbReference type="EMBL" id="KAF2654214.1"/>
    </source>
</evidence>
<proteinExistence type="predicted"/>
<protein>
    <recommendedName>
        <fullName evidence="7">RING-type domain-containing protein</fullName>
    </recommendedName>
</protein>
<sequence>MSSDVSNTRAHCGDKRRRPVLEPETQEEAVRRRRLRPWPPKAPVVNLRQFPPPRRTPWEENIFQNAIADWQRREEERKQKERAERVQEAERMRQARLALLVAEGAGVAERERRQRERRQRALGRQRRQREEVRGRAAPAAVHPQPVEVHDPAQLQRYLKATSRDKIAARNLLPLLKGSIAHHEVDAAAFFDRNAHDATKLECLTCGDEVPKDFAVTLTCSHNYCALCLTKFFALFLDSENPPKCCDRFIPLSKDVKTIMQHTLFAAAPPRPAARFYQKVEDCYKRRARKLLEEAEDQATPEEDGDADPMKCEHKNWKHTTKGRTVTRKGVSREVCTGCGQEYLWFGECKDCVVGGVCDGCQHAWQHKVGGPAAKKVSEEVPADEML</sequence>
<feature type="compositionally biased region" description="Basic residues" evidence="4">
    <location>
        <begin position="115"/>
        <end position="127"/>
    </location>
</feature>
<evidence type="ECO:0000313" key="6">
    <source>
        <dbReference type="Proteomes" id="UP000799324"/>
    </source>
</evidence>
<gene>
    <name evidence="5" type="ORF">K491DRAFT_679909</name>
</gene>
<evidence type="ECO:0000256" key="4">
    <source>
        <dbReference type="SAM" id="MobiDB-lite"/>
    </source>
</evidence>
<evidence type="ECO:0000256" key="1">
    <source>
        <dbReference type="ARBA" id="ARBA00022723"/>
    </source>
</evidence>
<feature type="compositionally biased region" description="Acidic residues" evidence="4">
    <location>
        <begin position="293"/>
        <end position="306"/>
    </location>
</feature>
<evidence type="ECO:0000256" key="3">
    <source>
        <dbReference type="ARBA" id="ARBA00022833"/>
    </source>
</evidence>
<keyword evidence="2" id="KW-0863">Zinc-finger</keyword>
<dbReference type="Proteomes" id="UP000799324">
    <property type="component" value="Unassembled WGS sequence"/>
</dbReference>
<feature type="region of interest" description="Disordered" evidence="4">
    <location>
        <begin position="1"/>
        <end position="49"/>
    </location>
</feature>
<accession>A0A6A6T6N6</accession>
<dbReference type="AlphaFoldDB" id="A0A6A6T6N6"/>